<sequence length="410" mass="47053">MISRSEGRSATGAAAYRSGERLVDERTGEVFDYRRRGDVLDREILAPASAPAWGQERERLWNAVESVEKRKDAQVAREIQVSLPHELSLDAQRALLHDWVREQLVARGMVADVAIHAAHKGGDARNVHAHVLLTTRTITPEGFAGKDRSWNDRAVLEEWRSSWEQHLNRALERARVAERVDHRSYAQRGIDREPEPKQGPVATQMERGGRRSHAGEDRRAARERNAERERLRDEERRVEQAQRDEGRRRAAAREPERDADARPGIGAAEVPGWQRWREQVLTEAYAREMEGSRLARFWRIERTQEGLAFENARGRFEDRGSEIVARAGNEVEIRGMLDLAEVKEWRELTVSGSEAFKRQAMAAALDRGFAVRAEGRDAELLREVEEARTSNSRSITREVERTRENDGWER</sequence>
<dbReference type="AlphaFoldDB" id="E6PJB6"/>
<dbReference type="Gene3D" id="3.30.930.30">
    <property type="match status" value="1"/>
</dbReference>
<feature type="domain" description="Large polyvalent protein-associated" evidence="4">
    <location>
        <begin position="299"/>
        <end position="383"/>
    </location>
</feature>
<proteinExistence type="predicted"/>
<feature type="region of interest" description="Disordered" evidence="2">
    <location>
        <begin position="185"/>
        <end position="266"/>
    </location>
</feature>
<name>E6PJB6_9ZZZZ</name>
<feature type="compositionally biased region" description="Basic and acidic residues" evidence="2">
    <location>
        <begin position="395"/>
        <end position="410"/>
    </location>
</feature>
<organism evidence="5">
    <name type="scientific">mine drainage metagenome</name>
    <dbReference type="NCBI Taxonomy" id="410659"/>
    <lineage>
        <taxon>unclassified sequences</taxon>
        <taxon>metagenomes</taxon>
        <taxon>ecological metagenomes</taxon>
    </lineage>
</organism>
<protein>
    <submittedName>
        <fullName evidence="5">RepB/MobA-like protein</fullName>
    </submittedName>
</protein>
<evidence type="ECO:0000313" key="5">
    <source>
        <dbReference type="EMBL" id="CBH76558.1"/>
    </source>
</evidence>
<dbReference type="InterPro" id="IPR005053">
    <property type="entry name" value="MobA_MobL"/>
</dbReference>
<dbReference type="InterPro" id="IPR040677">
    <property type="entry name" value="LPD7"/>
</dbReference>
<evidence type="ECO:0000256" key="1">
    <source>
        <dbReference type="ARBA" id="ARBA00022971"/>
    </source>
</evidence>
<evidence type="ECO:0000256" key="2">
    <source>
        <dbReference type="SAM" id="MobiDB-lite"/>
    </source>
</evidence>
<reference evidence="5" key="1">
    <citation type="submission" date="2009-10" db="EMBL/GenBank/DDBJ databases">
        <title>Diversity of trophic interactions inside an arsenic-rich microbial ecosystem.</title>
        <authorList>
            <person name="Bertin P.N."/>
            <person name="Heinrich-Salmeron A."/>
            <person name="Pelletier E."/>
            <person name="Goulhen-Chollet F."/>
            <person name="Arsene-Ploetze F."/>
            <person name="Gallien S."/>
            <person name="Calteau A."/>
            <person name="Vallenet D."/>
            <person name="Casiot C."/>
            <person name="Chane-Woon-Ming B."/>
            <person name="Giloteaux L."/>
            <person name="Barakat M."/>
            <person name="Bonnefoy V."/>
            <person name="Bruneel O."/>
            <person name="Chandler M."/>
            <person name="Cleiss J."/>
            <person name="Duran R."/>
            <person name="Elbaz-Poulichet F."/>
            <person name="Fonknechten N."/>
            <person name="Lauga B."/>
            <person name="Mornico D."/>
            <person name="Ortet P."/>
            <person name="Schaeffer C."/>
            <person name="Siguier P."/>
            <person name="Alexander Thil Smith A."/>
            <person name="Van Dorsselaer A."/>
            <person name="Weissenbach J."/>
            <person name="Medigue C."/>
            <person name="Le Paslier D."/>
        </authorList>
    </citation>
    <scope>NUCLEOTIDE SEQUENCE</scope>
</reference>
<evidence type="ECO:0000259" key="4">
    <source>
        <dbReference type="Pfam" id="PF18821"/>
    </source>
</evidence>
<gene>
    <name evidence="5" type="ORF">CARN1_2423</name>
</gene>
<feature type="compositionally biased region" description="Basic and acidic residues" evidence="2">
    <location>
        <begin position="185"/>
        <end position="196"/>
    </location>
</feature>
<dbReference type="EMBL" id="CABL01000020">
    <property type="protein sequence ID" value="CBH76558.1"/>
    <property type="molecule type" value="Genomic_DNA"/>
</dbReference>
<keyword evidence="1" id="KW-0184">Conjugation</keyword>
<feature type="compositionally biased region" description="Basic and acidic residues" evidence="2">
    <location>
        <begin position="207"/>
        <end position="261"/>
    </location>
</feature>
<evidence type="ECO:0000259" key="3">
    <source>
        <dbReference type="Pfam" id="PF03389"/>
    </source>
</evidence>
<dbReference type="NCBIfam" id="NF041496">
    <property type="entry name" value="MobQ"/>
    <property type="match status" value="1"/>
</dbReference>
<accession>E6PJB6</accession>
<dbReference type="Pfam" id="PF03389">
    <property type="entry name" value="MobA_MobL"/>
    <property type="match status" value="1"/>
</dbReference>
<dbReference type="Pfam" id="PF18821">
    <property type="entry name" value="LPD7"/>
    <property type="match status" value="1"/>
</dbReference>
<feature type="region of interest" description="Disordered" evidence="2">
    <location>
        <begin position="384"/>
        <end position="410"/>
    </location>
</feature>
<feature type="domain" description="MobA/MobL protein" evidence="3">
    <location>
        <begin position="8"/>
        <end position="207"/>
    </location>
</feature>
<comment type="caution">
    <text evidence="5">The sequence shown here is derived from an EMBL/GenBank/DDBJ whole genome shotgun (WGS) entry which is preliminary data.</text>
</comment>